<dbReference type="RefSeq" id="WP_054666057.1">
    <property type="nucleotide sequence ID" value="NZ_CP043570.1"/>
</dbReference>
<gene>
    <name evidence="16" type="primary">yodB</name>
    <name evidence="16" type="ORF">AOT14_20710</name>
</gene>
<dbReference type="AlphaFoldDB" id="A0A0S1B066"/>
<evidence type="ECO:0000256" key="8">
    <source>
        <dbReference type="ARBA" id="ARBA00022982"/>
    </source>
</evidence>
<feature type="transmembrane region" description="Helical" evidence="14">
    <location>
        <begin position="21"/>
        <end position="40"/>
    </location>
</feature>
<dbReference type="SUPFAM" id="SSF81342">
    <property type="entry name" value="Transmembrane di-heme cytochromes"/>
    <property type="match status" value="1"/>
</dbReference>
<evidence type="ECO:0000259" key="15">
    <source>
        <dbReference type="Pfam" id="PF01292"/>
    </source>
</evidence>
<evidence type="ECO:0000256" key="13">
    <source>
        <dbReference type="SAM" id="MobiDB-lite"/>
    </source>
</evidence>
<keyword evidence="9 14" id="KW-1133">Transmembrane helix</keyword>
<dbReference type="Gene3D" id="1.20.950.20">
    <property type="entry name" value="Transmembrane di-heme cytochromes, Chain C"/>
    <property type="match status" value="1"/>
</dbReference>
<accession>A0A0S1B066</accession>
<keyword evidence="17" id="KW-1185">Reference proteome</keyword>
<sequence>MRAVNGGHAQRYPLALRLLHWLLALLLVLQIALGFMAEYAATPEYSAALLPLHFRLGMLILCLTLLRLALRLWLPVPGADDATPWSGRIRTGVHGLLYALALLLPVSGHVIWVWMGADRTLFAGVQVPALFVPPADESGRALAWYVHVYGAWALSALAGLHVAAAVSRHCRQGDGFITRRMGLARLPGRPVNGGSARRHDAGAAPQVEE</sequence>
<comment type="similarity">
    <text evidence="12">Belongs to the cytochrome b561 family.</text>
</comment>
<dbReference type="Pfam" id="PF01292">
    <property type="entry name" value="Ni_hydr_CYTB"/>
    <property type="match status" value="1"/>
</dbReference>
<protein>
    <submittedName>
        <fullName evidence="16">Cytochrome B561</fullName>
    </submittedName>
</protein>
<comment type="subcellular location">
    <subcellularLocation>
        <location evidence="2">Cell membrane</location>
        <topology evidence="2">Multi-pass membrane protein</topology>
    </subcellularLocation>
</comment>
<dbReference type="GO" id="GO:0005886">
    <property type="term" value="C:plasma membrane"/>
    <property type="evidence" value="ECO:0007669"/>
    <property type="project" value="UniProtKB-SubCell"/>
</dbReference>
<dbReference type="EMBL" id="CP012900">
    <property type="protein sequence ID" value="ALJ28446.1"/>
    <property type="molecule type" value="Genomic_DNA"/>
</dbReference>
<evidence type="ECO:0000256" key="7">
    <source>
        <dbReference type="ARBA" id="ARBA00022723"/>
    </source>
</evidence>
<reference evidence="16 17" key="1">
    <citation type="journal article" date="2015" name="Genome Announc.">
        <title>Complete Genome Sequencing of Stenotrophomonas acidaminiphila ZAC14D2_NAIMI4_2, a Multidrug-Resistant Strain Isolated from Sediments of a Polluted River in Mexico, Uncovers New Antibiotic Resistance Genes and a Novel Class-II Lasso Peptide Biosynthesis Gene Cluster.</title>
        <authorList>
            <person name="Vinuesa P."/>
            <person name="Ochoa-Sanchez L.E."/>
        </authorList>
    </citation>
    <scope>NUCLEOTIDE SEQUENCE [LARGE SCALE GENOMIC DNA]</scope>
    <source>
        <strain evidence="16 17">ZAC14D2_NAIMI4_2</strain>
    </source>
</reference>
<keyword evidence="10" id="KW-0408">Iron</keyword>
<evidence type="ECO:0000256" key="11">
    <source>
        <dbReference type="ARBA" id="ARBA00023136"/>
    </source>
</evidence>
<evidence type="ECO:0000256" key="9">
    <source>
        <dbReference type="ARBA" id="ARBA00022989"/>
    </source>
</evidence>
<dbReference type="PATRIC" id="fig|128780.6.peg.2085"/>
<dbReference type="GO" id="GO:0020037">
    <property type="term" value="F:heme binding"/>
    <property type="evidence" value="ECO:0007669"/>
    <property type="project" value="TreeGrafter"/>
</dbReference>
<evidence type="ECO:0000256" key="2">
    <source>
        <dbReference type="ARBA" id="ARBA00004651"/>
    </source>
</evidence>
<evidence type="ECO:0000256" key="14">
    <source>
        <dbReference type="SAM" id="Phobius"/>
    </source>
</evidence>
<proteinExistence type="inferred from homology"/>
<dbReference type="GO" id="GO:0009055">
    <property type="term" value="F:electron transfer activity"/>
    <property type="evidence" value="ECO:0007669"/>
    <property type="project" value="InterPro"/>
</dbReference>
<dbReference type="InterPro" id="IPR016174">
    <property type="entry name" value="Di-haem_cyt_TM"/>
</dbReference>
<evidence type="ECO:0000256" key="12">
    <source>
        <dbReference type="ARBA" id="ARBA00037975"/>
    </source>
</evidence>
<feature type="transmembrane region" description="Helical" evidence="14">
    <location>
        <begin position="95"/>
        <end position="115"/>
    </location>
</feature>
<feature type="transmembrane region" description="Helical" evidence="14">
    <location>
        <begin position="142"/>
        <end position="166"/>
    </location>
</feature>
<keyword evidence="4" id="KW-1003">Cell membrane</keyword>
<evidence type="ECO:0000256" key="6">
    <source>
        <dbReference type="ARBA" id="ARBA00022692"/>
    </source>
</evidence>
<dbReference type="PANTHER" id="PTHR30529:SF7">
    <property type="entry name" value="CYTOCHROME B561 BACTERIAL_NI-HYDROGENASE DOMAIN-CONTAINING PROTEIN"/>
    <property type="match status" value="1"/>
</dbReference>
<dbReference type="KEGG" id="sacz:AOT14_20710"/>
<organism evidence="16 17">
    <name type="scientific">Stenotrophomonas acidaminiphila</name>
    <dbReference type="NCBI Taxonomy" id="128780"/>
    <lineage>
        <taxon>Bacteria</taxon>
        <taxon>Pseudomonadati</taxon>
        <taxon>Pseudomonadota</taxon>
        <taxon>Gammaproteobacteria</taxon>
        <taxon>Lysobacterales</taxon>
        <taxon>Lysobacteraceae</taxon>
        <taxon>Stenotrophomonas</taxon>
    </lineage>
</organism>
<name>A0A0S1B066_9GAMM</name>
<evidence type="ECO:0000256" key="10">
    <source>
        <dbReference type="ARBA" id="ARBA00023004"/>
    </source>
</evidence>
<evidence type="ECO:0000256" key="3">
    <source>
        <dbReference type="ARBA" id="ARBA00022448"/>
    </source>
</evidence>
<feature type="transmembrane region" description="Helical" evidence="14">
    <location>
        <begin position="52"/>
        <end position="74"/>
    </location>
</feature>
<keyword evidence="3" id="KW-0813">Transport</keyword>
<dbReference type="Proteomes" id="UP000061010">
    <property type="component" value="Chromosome"/>
</dbReference>
<keyword evidence="7" id="KW-0479">Metal-binding</keyword>
<dbReference type="InterPro" id="IPR011577">
    <property type="entry name" value="Cyt_b561_bac/Ni-Hgenase"/>
</dbReference>
<keyword evidence="6 14" id="KW-0812">Transmembrane</keyword>
<feature type="domain" description="Cytochrome b561 bacterial/Ni-hydrogenase" evidence="15">
    <location>
        <begin position="11"/>
        <end position="181"/>
    </location>
</feature>
<keyword evidence="11 14" id="KW-0472">Membrane</keyword>
<dbReference type="GO" id="GO:0022904">
    <property type="term" value="P:respiratory electron transport chain"/>
    <property type="evidence" value="ECO:0007669"/>
    <property type="project" value="InterPro"/>
</dbReference>
<evidence type="ECO:0000313" key="16">
    <source>
        <dbReference type="EMBL" id="ALJ28446.1"/>
    </source>
</evidence>
<dbReference type="InterPro" id="IPR052168">
    <property type="entry name" value="Cytochrome_b561_oxidase"/>
</dbReference>
<evidence type="ECO:0000313" key="17">
    <source>
        <dbReference type="Proteomes" id="UP000061010"/>
    </source>
</evidence>
<feature type="region of interest" description="Disordered" evidence="13">
    <location>
        <begin position="187"/>
        <end position="209"/>
    </location>
</feature>
<evidence type="ECO:0000256" key="1">
    <source>
        <dbReference type="ARBA" id="ARBA00001970"/>
    </source>
</evidence>
<evidence type="ECO:0000256" key="4">
    <source>
        <dbReference type="ARBA" id="ARBA00022475"/>
    </source>
</evidence>
<keyword evidence="8" id="KW-0249">Electron transport</keyword>
<dbReference type="GO" id="GO:0046872">
    <property type="term" value="F:metal ion binding"/>
    <property type="evidence" value="ECO:0007669"/>
    <property type="project" value="UniProtKB-KW"/>
</dbReference>
<dbReference type="PANTHER" id="PTHR30529">
    <property type="entry name" value="CYTOCHROME B561"/>
    <property type="match status" value="1"/>
</dbReference>
<keyword evidence="5" id="KW-0349">Heme</keyword>
<evidence type="ECO:0000256" key="5">
    <source>
        <dbReference type="ARBA" id="ARBA00022617"/>
    </source>
</evidence>
<comment type="cofactor">
    <cofactor evidence="1">
        <name>heme b</name>
        <dbReference type="ChEBI" id="CHEBI:60344"/>
    </cofactor>
</comment>